<accession>A0ABT6N7N9</accession>
<evidence type="ECO:0000313" key="2">
    <source>
        <dbReference type="Proteomes" id="UP001160625"/>
    </source>
</evidence>
<dbReference type="Gene3D" id="3.90.1140.10">
    <property type="entry name" value="Cyclic phosphodiesterase"/>
    <property type="match status" value="1"/>
</dbReference>
<organism evidence="1 2">
    <name type="scientific">Sphingomonas oryzagri</name>
    <dbReference type="NCBI Taxonomy" id="3042314"/>
    <lineage>
        <taxon>Bacteria</taxon>
        <taxon>Pseudomonadati</taxon>
        <taxon>Pseudomonadota</taxon>
        <taxon>Alphaproteobacteria</taxon>
        <taxon>Sphingomonadales</taxon>
        <taxon>Sphingomonadaceae</taxon>
        <taxon>Sphingomonas</taxon>
    </lineage>
</organism>
<dbReference type="Proteomes" id="UP001160625">
    <property type="component" value="Unassembled WGS sequence"/>
</dbReference>
<gene>
    <name evidence="1" type="ORF">QGN17_20485</name>
</gene>
<protein>
    <recommendedName>
        <fullName evidence="3">2'-5' RNA ligase</fullName>
    </recommendedName>
</protein>
<dbReference type="RefSeq" id="WP_281046463.1">
    <property type="nucleotide sequence ID" value="NZ_JARYGZ010000006.1"/>
</dbReference>
<comment type="caution">
    <text evidence="1">The sequence shown here is derived from an EMBL/GenBank/DDBJ whole genome shotgun (WGS) entry which is preliminary data.</text>
</comment>
<dbReference type="EMBL" id="JARYGZ010000006">
    <property type="protein sequence ID" value="MDH7641124.1"/>
    <property type="molecule type" value="Genomic_DNA"/>
</dbReference>
<evidence type="ECO:0000313" key="1">
    <source>
        <dbReference type="EMBL" id="MDH7641124.1"/>
    </source>
</evidence>
<keyword evidence="2" id="KW-1185">Reference proteome</keyword>
<reference evidence="1" key="1">
    <citation type="submission" date="2023-04" db="EMBL/GenBank/DDBJ databases">
        <title>Sphingomonas sp. MAHUQ-71 isolated from rice field.</title>
        <authorList>
            <person name="Huq M.A."/>
        </authorList>
    </citation>
    <scope>NUCLEOTIDE SEQUENCE</scope>
    <source>
        <strain evidence="1">MAHUQ-71</strain>
    </source>
</reference>
<proteinExistence type="predicted"/>
<sequence>MPAAPDTRLYLFAMLPDGVGDRLAISNDVEPALPGLKLVSTARRHITLANLSAVDVPEDFRIQLAQWVMATVPPFAFHVVFDQLVAGARSTLLKASQPLLGALEAQAHVLDMLRQYGLDLPARAAPVPHVTLGYGYREGHGGPGVQPIDGISWLVDELVLVRSWHGRTWHEELGRWRLPGRARNAA</sequence>
<evidence type="ECO:0008006" key="3">
    <source>
        <dbReference type="Google" id="ProtNLM"/>
    </source>
</evidence>
<name>A0ABT6N7N9_9SPHN</name>
<dbReference type="SUPFAM" id="SSF55144">
    <property type="entry name" value="LigT-like"/>
    <property type="match status" value="1"/>
</dbReference>
<dbReference type="InterPro" id="IPR009097">
    <property type="entry name" value="Cyclic_Pdiesterase"/>
</dbReference>